<dbReference type="Proteomes" id="UP000215188">
    <property type="component" value="Unassembled WGS sequence"/>
</dbReference>
<reference evidence="7 8" key="1">
    <citation type="submission" date="2017-06" db="EMBL/GenBank/DDBJ databases">
        <title>Reclassification of a Polynucleobacter cosmopolitanus strain isolated from tropical Lake Victoria as Polynucleobacter victoriensis comb. nov.</title>
        <authorList>
            <person name="Hahn M.W."/>
        </authorList>
    </citation>
    <scope>NUCLEOTIDE SEQUENCE [LARGE SCALE GENOMIC DNA]</scope>
    <source>
        <strain evidence="7 8">MWH-MoIso2</strain>
    </source>
</reference>
<name>A0A229FTJ7_9BURK</name>
<dbReference type="NCBIfam" id="TIGR04485">
    <property type="entry name" value="thiosulf_SoxX"/>
    <property type="match status" value="1"/>
</dbReference>
<evidence type="ECO:0000256" key="3">
    <source>
        <dbReference type="ARBA" id="ARBA00023004"/>
    </source>
</evidence>
<evidence type="ECO:0000256" key="1">
    <source>
        <dbReference type="ARBA" id="ARBA00022617"/>
    </source>
</evidence>
<dbReference type="GO" id="GO:0046872">
    <property type="term" value="F:metal ion binding"/>
    <property type="evidence" value="ECO:0007669"/>
    <property type="project" value="UniProtKB-KW"/>
</dbReference>
<feature type="signal peptide" evidence="5">
    <location>
        <begin position="1"/>
        <end position="22"/>
    </location>
</feature>
<organism evidence="7 8">
    <name type="scientific">Polynucleobacter cosmopolitanus</name>
    <dbReference type="NCBI Taxonomy" id="351345"/>
    <lineage>
        <taxon>Bacteria</taxon>
        <taxon>Pseudomonadati</taxon>
        <taxon>Pseudomonadota</taxon>
        <taxon>Betaproteobacteria</taxon>
        <taxon>Burkholderiales</taxon>
        <taxon>Burkholderiaceae</taxon>
        <taxon>Polynucleobacter</taxon>
    </lineage>
</organism>
<dbReference type="GO" id="GO:0020037">
    <property type="term" value="F:heme binding"/>
    <property type="evidence" value="ECO:0007669"/>
    <property type="project" value="InterPro"/>
</dbReference>
<dbReference type="InterPro" id="IPR009056">
    <property type="entry name" value="Cyt_c-like_dom"/>
</dbReference>
<keyword evidence="2 4" id="KW-0479">Metal-binding</keyword>
<dbReference type="PROSITE" id="PS51007">
    <property type="entry name" value="CYTC"/>
    <property type="match status" value="1"/>
</dbReference>
<comment type="caution">
    <text evidence="7">The sequence shown here is derived from an EMBL/GenBank/DDBJ whole genome shotgun (WGS) entry which is preliminary data.</text>
</comment>
<dbReference type="InterPro" id="IPR030999">
    <property type="entry name" value="Thiosulf_SoxX"/>
</dbReference>
<dbReference type="RefSeq" id="WP_089515821.1">
    <property type="nucleotide sequence ID" value="NZ_NJGG01000002.1"/>
</dbReference>
<dbReference type="PIRSF" id="PIRSF024608">
    <property type="entry name" value="UCP024608"/>
    <property type="match status" value="1"/>
</dbReference>
<evidence type="ECO:0000313" key="8">
    <source>
        <dbReference type="Proteomes" id="UP000215188"/>
    </source>
</evidence>
<evidence type="ECO:0000256" key="4">
    <source>
        <dbReference type="PROSITE-ProRule" id="PRU00433"/>
    </source>
</evidence>
<accession>A0A229FTJ7</accession>
<feature type="domain" description="Cytochrome c" evidence="6">
    <location>
        <begin position="90"/>
        <end position="197"/>
    </location>
</feature>
<evidence type="ECO:0000259" key="6">
    <source>
        <dbReference type="PROSITE" id="PS51007"/>
    </source>
</evidence>
<dbReference type="OrthoDB" id="8562939at2"/>
<dbReference type="Gene3D" id="1.10.760.10">
    <property type="entry name" value="Cytochrome c-like domain"/>
    <property type="match status" value="1"/>
</dbReference>
<protein>
    <submittedName>
        <fullName evidence="7">Sulfur oxidation c-type cytochrome SoxX</fullName>
    </submittedName>
</protein>
<dbReference type="AlphaFoldDB" id="A0A229FTJ7"/>
<proteinExistence type="predicted"/>
<dbReference type="GO" id="GO:0009055">
    <property type="term" value="F:electron transfer activity"/>
    <property type="evidence" value="ECO:0007669"/>
    <property type="project" value="InterPro"/>
</dbReference>
<dbReference type="SUPFAM" id="SSF46626">
    <property type="entry name" value="Cytochrome c"/>
    <property type="match status" value="1"/>
</dbReference>
<keyword evidence="1 4" id="KW-0349">Heme</keyword>
<evidence type="ECO:0000256" key="5">
    <source>
        <dbReference type="SAM" id="SignalP"/>
    </source>
</evidence>
<keyword evidence="3 4" id="KW-0408">Iron</keyword>
<evidence type="ECO:0000313" key="7">
    <source>
        <dbReference type="EMBL" id="OXL14888.1"/>
    </source>
</evidence>
<evidence type="ECO:0000256" key="2">
    <source>
        <dbReference type="ARBA" id="ARBA00022723"/>
    </source>
</evidence>
<dbReference type="InterPro" id="IPR036909">
    <property type="entry name" value="Cyt_c-like_dom_sf"/>
</dbReference>
<dbReference type="EMBL" id="NJGG01000002">
    <property type="protein sequence ID" value="OXL14888.1"/>
    <property type="molecule type" value="Genomic_DNA"/>
</dbReference>
<sequence length="202" mass="22108">MKKLHLMISAALVVAASTSVMAQSKFEKDHTASFKANGQAGMDRLERDDTQKFCSDPAALAGKGDPKKREAIEKANMATIKQPSDGKYLGDWKEGEKIAQSGRGATWTDKAGTPNGGGCYNCHQINKKEISHGNIGPSLWNYGKVRGNSEAVVQYTWGKIYNSKAYNACSNMPRMGHYKLLTEDQMRHVMALLLDPASPVNQ</sequence>
<feature type="chain" id="PRO_5012217942" evidence="5">
    <location>
        <begin position="23"/>
        <end position="202"/>
    </location>
</feature>
<gene>
    <name evidence="7" type="primary">soxX</name>
    <name evidence="7" type="ORF">AOC33_06085</name>
</gene>
<dbReference type="InterPro" id="IPR016823">
    <property type="entry name" value="Thiosulf_SoxX_II"/>
</dbReference>
<keyword evidence="5" id="KW-0732">Signal</keyword>
<keyword evidence="8" id="KW-1185">Reference proteome</keyword>